<dbReference type="EMBL" id="JBHTJH010000004">
    <property type="protein sequence ID" value="MFD0862225.1"/>
    <property type="molecule type" value="Genomic_DNA"/>
</dbReference>
<dbReference type="InterPro" id="IPR022385">
    <property type="entry name" value="Rhs_assc_core"/>
</dbReference>
<keyword evidence="5" id="KW-1185">Reference proteome</keyword>
<feature type="domain" description="DUF6443" evidence="3">
    <location>
        <begin position="277"/>
        <end position="376"/>
    </location>
</feature>
<comment type="caution">
    <text evidence="4">The sequence shown here is derived from an EMBL/GenBank/DDBJ whole genome shotgun (WGS) entry which is preliminary data.</text>
</comment>
<gene>
    <name evidence="4" type="ORF">ACFQ1M_08385</name>
</gene>
<dbReference type="InterPro" id="IPR045619">
    <property type="entry name" value="DUF6443"/>
</dbReference>
<dbReference type="InterPro" id="IPR050708">
    <property type="entry name" value="T6SS_VgrG/RHS"/>
</dbReference>
<dbReference type="RefSeq" id="WP_386406732.1">
    <property type="nucleotide sequence ID" value="NZ_JBHTJH010000004.1"/>
</dbReference>
<evidence type="ECO:0000256" key="1">
    <source>
        <dbReference type="SAM" id="MobiDB-lite"/>
    </source>
</evidence>
<proteinExistence type="predicted"/>
<accession>A0ABW3CXI6</accession>
<dbReference type="NCBIfam" id="TIGR03696">
    <property type="entry name" value="Rhs_assc_core"/>
    <property type="match status" value="1"/>
</dbReference>
<dbReference type="PANTHER" id="PTHR32305:SF15">
    <property type="entry name" value="PROTEIN RHSA-RELATED"/>
    <property type="match status" value="1"/>
</dbReference>
<evidence type="ECO:0000313" key="4">
    <source>
        <dbReference type="EMBL" id="MFD0862225.1"/>
    </source>
</evidence>
<dbReference type="Proteomes" id="UP001596978">
    <property type="component" value="Unassembled WGS sequence"/>
</dbReference>
<evidence type="ECO:0000313" key="5">
    <source>
        <dbReference type="Proteomes" id="UP001596978"/>
    </source>
</evidence>
<feature type="signal peptide" evidence="2">
    <location>
        <begin position="1"/>
        <end position="19"/>
    </location>
</feature>
<evidence type="ECO:0000259" key="3">
    <source>
        <dbReference type="Pfam" id="PF20041"/>
    </source>
</evidence>
<protein>
    <submittedName>
        <fullName evidence="4">DUF6443 domain-containing protein</fullName>
    </submittedName>
</protein>
<reference evidence="5" key="1">
    <citation type="journal article" date="2019" name="Int. J. Syst. Evol. Microbiol.">
        <title>The Global Catalogue of Microorganisms (GCM) 10K type strain sequencing project: providing services to taxonomists for standard genome sequencing and annotation.</title>
        <authorList>
            <consortium name="The Broad Institute Genomics Platform"/>
            <consortium name="The Broad Institute Genome Sequencing Center for Infectious Disease"/>
            <person name="Wu L."/>
            <person name="Ma J."/>
        </authorList>
    </citation>
    <scope>NUCLEOTIDE SEQUENCE [LARGE SCALE GENOMIC DNA]</scope>
    <source>
        <strain evidence="5">CCUG 62952</strain>
    </source>
</reference>
<organism evidence="4 5">
    <name type="scientific">Sungkyunkwania multivorans</name>
    <dbReference type="NCBI Taxonomy" id="1173618"/>
    <lineage>
        <taxon>Bacteria</taxon>
        <taxon>Pseudomonadati</taxon>
        <taxon>Bacteroidota</taxon>
        <taxon>Flavobacteriia</taxon>
        <taxon>Flavobacteriales</taxon>
        <taxon>Flavobacteriaceae</taxon>
        <taxon>Sungkyunkwania</taxon>
    </lineage>
</organism>
<dbReference type="Gene3D" id="2.180.10.10">
    <property type="entry name" value="RHS repeat-associated core"/>
    <property type="match status" value="2"/>
</dbReference>
<feature type="region of interest" description="Disordered" evidence="1">
    <location>
        <begin position="1075"/>
        <end position="1094"/>
    </location>
</feature>
<keyword evidence="2" id="KW-0732">Signal</keyword>
<sequence>MRRSLYTLATLLMSSMAMAQTPTENYVKTTTYQVATPDGAVTADDRIEQVGYFDGLGRGKQTVAVRAAGRIHAINLLDWKSDWSLGSGSTSFFNRYGSESENTRVYDTIHNGEVQLVWRGGNDVESNSDGGWETDYFFVDKELGYRYSVWVKRTGDVNNGTTYHGTQNVHKLDGTPVSNPFFFQGMLPQADTWYLMVGVIHPHSYTGGNSGVSGVYDQEGNKVIGRADFKWGPTTTQSRMRSFMYGCTDVNARQYLYNPILEHLGDNLLPIAQLVEESAAKDIVTHMVYDQFGRQTREYLPYATSGTQAGDIYVDPLAELEAYYLDNYGSDLDASAPNPYSETRFEASPLNRPLEQGAPGAAWAVDAIADTDHTIKFGYHANDSLEVRLFEVDFTNGDTQLPTLMEDDHYAKGELYKNVTRDENWQPGQTYPNDHTTEEFKDKQGHVVLKRTYDAGLAHDTQYVYDRFGNLTFVLPPLASENVTITTDILEKLCYQYRYDHRNRLVEKKLPGKGWEYIVYDRLDRPVLTQDANLRASGQWLFTKYDAFGRVAYTGMYDDPNPQLPDARARRLAVQDSVDAQTQLFEGRSTAAMTLDGTSIYWGNVAFPTSIAELHTINYYDDYVWYDSVLPNIEASNELSYVHNFLQESGNSVSRVWSNGWNSGFLTTAKIEGDGHMEFTAGTGDRSLMIGLSGVNSAEDDSYATIDHAIYLHGNGNVYIYEEGVSLGQKGTYVQGDHFKVERLGGTINYIKNGDIFHSSLTFYNGELVGDSSFYSHGASITDLQVVNTLMGQPYAGNVKGLATGSRVRVLGTTDWVTSYTLYDQRSRPIYSESHNAHLNTTDKMSTKLDFVGKVLQTRNEHDRDANETVVTEDNFTYDHMGRSLMHLQRVNGGPEELIASNQYDVLGQLESKQVGNSVLAPLQQVDYSYNIRGWLKGINDVESLGDDLFGFNIDYDLPTMANIDALYNGNISQTSWRTANDGTKRSYGYGYDALNRITSGHYVDHDNASNDGRYDLSGIGYDRNGNILSLSRFGHTDQQATTFGQMDQLIYHYDGNQLHSMDDTAGVAMGFNDGNTSDADRNTEPDNDYAYDENGNMVIDRNKGITDITYNHLNLPTSVTINNGTNVGSISYIYDAAGTKLKKVVSEGSSVTVTDYAGAYNYVNGELRFFSTPEGYMEPGYVVTRDGDRILVDRKYVYQYKDHLGNVRLSFAGDNETGVIQIREENNYYPFGLRHKGYNNVVTSTNPAQNYTFNGKEENEELGLNWHDFGARNYDASLGRWMNTDPLSEVTYELSPYNFTKNNPIKFVDPNGMIWKDPAEAQKLKDKINDRKASLAKTKAKLQGKLGQKGISAKKQARLQGRIADIDTRDKSLDGSIKDIDALGADQNNTYDLVSNSNERNHVKKGSDGVINIQGSTDALHIHEIKHTALSLSSASGLQFNSKNFLKPALSANGYLDEIAGYKAQYGYSPSSLPGSVSDMSGIDLKFLAQLVDDSKKPIYKALYRKYSNQIKQLKINKKNKKKREKNGN</sequence>
<evidence type="ECO:0000256" key="2">
    <source>
        <dbReference type="SAM" id="SignalP"/>
    </source>
</evidence>
<dbReference type="Pfam" id="PF20041">
    <property type="entry name" value="DUF6443"/>
    <property type="match status" value="1"/>
</dbReference>
<dbReference type="PANTHER" id="PTHR32305">
    <property type="match status" value="1"/>
</dbReference>
<name>A0ABW3CXI6_9FLAO</name>
<feature type="chain" id="PRO_5047265722" evidence="2">
    <location>
        <begin position="20"/>
        <end position="1530"/>
    </location>
</feature>